<reference evidence="1" key="1">
    <citation type="submission" date="2022-08" db="EMBL/GenBank/DDBJ databases">
        <title>Genome sequencing of akame (Lates japonicus).</title>
        <authorList>
            <person name="Hashiguchi Y."/>
            <person name="Takahashi H."/>
        </authorList>
    </citation>
    <scope>NUCLEOTIDE SEQUENCE</scope>
    <source>
        <strain evidence="1">Kochi</strain>
    </source>
</reference>
<dbReference type="AlphaFoldDB" id="A0AAD3MVS2"/>
<comment type="caution">
    <text evidence="1">The sequence shown here is derived from an EMBL/GenBank/DDBJ whole genome shotgun (WGS) entry which is preliminary data.</text>
</comment>
<proteinExistence type="predicted"/>
<dbReference type="EMBL" id="BRZM01000042">
    <property type="protein sequence ID" value="GLD60636.1"/>
    <property type="molecule type" value="Genomic_DNA"/>
</dbReference>
<name>A0AAD3MVS2_LATJO</name>
<dbReference type="Proteomes" id="UP001279410">
    <property type="component" value="Unassembled WGS sequence"/>
</dbReference>
<accession>A0AAD3MVS2</accession>
<evidence type="ECO:0000313" key="2">
    <source>
        <dbReference type="Proteomes" id="UP001279410"/>
    </source>
</evidence>
<gene>
    <name evidence="1" type="ORF">AKAME5_001251300</name>
</gene>
<organism evidence="1 2">
    <name type="scientific">Lates japonicus</name>
    <name type="common">Japanese lates</name>
    <dbReference type="NCBI Taxonomy" id="270547"/>
    <lineage>
        <taxon>Eukaryota</taxon>
        <taxon>Metazoa</taxon>
        <taxon>Chordata</taxon>
        <taxon>Craniata</taxon>
        <taxon>Vertebrata</taxon>
        <taxon>Euteleostomi</taxon>
        <taxon>Actinopterygii</taxon>
        <taxon>Neopterygii</taxon>
        <taxon>Teleostei</taxon>
        <taxon>Neoteleostei</taxon>
        <taxon>Acanthomorphata</taxon>
        <taxon>Carangaria</taxon>
        <taxon>Carangaria incertae sedis</taxon>
        <taxon>Centropomidae</taxon>
        <taxon>Lates</taxon>
    </lineage>
</organism>
<protein>
    <submittedName>
        <fullName evidence="1">TOG array regulator of axonemal microtubules protein 2-like protein</fullName>
    </submittedName>
</protein>
<keyword evidence="2" id="KW-1185">Reference proteome</keyword>
<evidence type="ECO:0000313" key="1">
    <source>
        <dbReference type="EMBL" id="GLD60636.1"/>
    </source>
</evidence>
<sequence length="165" mass="18626">MEDEAIQAHIGEEAQKVAQLTAEHHSSRDAKMPIEFSLSSQKRQSKALKDQTLPKSTDVDSFWSLMENKTIHAHLKAEAYKMIELVSRDHGGCGTSAKYIPKNMGVDQTTRTPKTNQRIPKASVKDDFWSIMENETSHAHLKEEAHKVADLIARHWGTANRLPQL</sequence>